<organism evidence="1 2">
    <name type="scientific">Eptatretus burgeri</name>
    <name type="common">Inshore hagfish</name>
    <dbReference type="NCBI Taxonomy" id="7764"/>
    <lineage>
        <taxon>Eukaryota</taxon>
        <taxon>Metazoa</taxon>
        <taxon>Chordata</taxon>
        <taxon>Craniata</taxon>
        <taxon>Vertebrata</taxon>
        <taxon>Cyclostomata</taxon>
        <taxon>Myxini</taxon>
        <taxon>Myxiniformes</taxon>
        <taxon>Myxinidae</taxon>
        <taxon>Eptatretinae</taxon>
        <taxon>Eptatretus</taxon>
    </lineage>
</organism>
<reference evidence="1" key="2">
    <citation type="submission" date="2025-09" db="UniProtKB">
        <authorList>
            <consortium name="Ensembl"/>
        </authorList>
    </citation>
    <scope>IDENTIFICATION</scope>
</reference>
<sequence>MSWDAYISTLIADGTVNDAVIYGLKTRCVWASKPGGDFKSISVRATEVPLAGLTRRGCVVGGVTKGVCIRAFDTFPSSMRHHQVLCVVSACRPDIRFISLGFPLKPLSVVP</sequence>
<dbReference type="Ensembl" id="ENSEBUT00000012059.1">
    <property type="protein sequence ID" value="ENSEBUP00000011492.1"/>
    <property type="gene ID" value="ENSEBUG00000007364.1"/>
</dbReference>
<accession>A0A8C4Q900</accession>
<reference evidence="1" key="1">
    <citation type="submission" date="2025-08" db="UniProtKB">
        <authorList>
            <consortium name="Ensembl"/>
        </authorList>
    </citation>
    <scope>IDENTIFICATION</scope>
</reference>
<dbReference type="AlphaFoldDB" id="A0A8C4Q900"/>
<dbReference type="SUPFAM" id="SSF55770">
    <property type="entry name" value="Profilin (actin-binding protein)"/>
    <property type="match status" value="1"/>
</dbReference>
<name>A0A8C4Q900_EPTBU</name>
<evidence type="ECO:0000313" key="2">
    <source>
        <dbReference type="Proteomes" id="UP000694388"/>
    </source>
</evidence>
<dbReference type="InterPro" id="IPR036140">
    <property type="entry name" value="PFN_sf"/>
</dbReference>
<dbReference type="GO" id="GO:0003779">
    <property type="term" value="F:actin binding"/>
    <property type="evidence" value="ECO:0007669"/>
    <property type="project" value="InterPro"/>
</dbReference>
<evidence type="ECO:0000313" key="1">
    <source>
        <dbReference type="Ensembl" id="ENSEBUP00000011492.1"/>
    </source>
</evidence>
<dbReference type="Gene3D" id="3.30.450.30">
    <property type="entry name" value="Dynein light chain 2a, cytoplasmic"/>
    <property type="match status" value="1"/>
</dbReference>
<dbReference type="Pfam" id="PF00235">
    <property type="entry name" value="Profilin"/>
    <property type="match status" value="1"/>
</dbReference>
<proteinExistence type="predicted"/>
<keyword evidence="2" id="KW-1185">Reference proteome</keyword>
<dbReference type="Proteomes" id="UP000694388">
    <property type="component" value="Unplaced"/>
</dbReference>
<evidence type="ECO:0008006" key="3">
    <source>
        <dbReference type="Google" id="ProtNLM"/>
    </source>
</evidence>
<protein>
    <recommendedName>
        <fullName evidence="3">Profilin</fullName>
    </recommendedName>
</protein>
<dbReference type="InterPro" id="IPR048278">
    <property type="entry name" value="PFN"/>
</dbReference>